<dbReference type="FunFam" id="2.60.120.330:FF:000017">
    <property type="entry name" value="2-oxoglutarate-dependent dioxygenase DAO"/>
    <property type="match status" value="1"/>
</dbReference>
<evidence type="ECO:0000256" key="4">
    <source>
        <dbReference type="ARBA" id="ARBA00074102"/>
    </source>
</evidence>
<keyword evidence="6" id="KW-0560">Oxidoreductase</keyword>
<comment type="similarity">
    <text evidence="6">Belongs to the iron/ascorbate-dependent oxidoreductase family.</text>
</comment>
<evidence type="ECO:0000256" key="3">
    <source>
        <dbReference type="ARBA" id="ARBA00054658"/>
    </source>
</evidence>
<dbReference type="OrthoDB" id="288590at2759"/>
<dbReference type="PANTHER" id="PTHR47990">
    <property type="entry name" value="2-OXOGLUTARATE (2OG) AND FE(II)-DEPENDENT OXYGENASE SUPERFAMILY PROTEIN-RELATED"/>
    <property type="match status" value="1"/>
</dbReference>
<evidence type="ECO:0000313" key="9">
    <source>
        <dbReference type="Proteomes" id="UP000626092"/>
    </source>
</evidence>
<gene>
    <name evidence="8" type="ORF">RHSIM_RhsimUnG0204900</name>
</gene>
<dbReference type="GO" id="GO:0016705">
    <property type="term" value="F:oxidoreductase activity, acting on paired donors, with incorporation or reduction of molecular oxygen"/>
    <property type="evidence" value="ECO:0007669"/>
    <property type="project" value="UniProtKB-ARBA"/>
</dbReference>
<accession>A0A834L3Z8</accession>
<evidence type="ECO:0000256" key="2">
    <source>
        <dbReference type="ARBA" id="ARBA00023004"/>
    </source>
</evidence>
<protein>
    <recommendedName>
        <fullName evidence="4">2-oxoglutarate-dependent dioxygenase DAO</fullName>
    </recommendedName>
    <alternativeName>
        <fullName evidence="5">Protein DIOXYGENASE FOR AUXIN OXIDATION</fullName>
    </alternativeName>
</protein>
<dbReference type="Gene3D" id="2.60.120.330">
    <property type="entry name" value="B-lactam Antibiotic, Isopenicillin N Synthase, Chain"/>
    <property type="match status" value="1"/>
</dbReference>
<dbReference type="EMBL" id="WJXA01000453">
    <property type="protein sequence ID" value="KAF7112654.1"/>
    <property type="molecule type" value="Genomic_DNA"/>
</dbReference>
<evidence type="ECO:0000313" key="8">
    <source>
        <dbReference type="EMBL" id="KAF7112654.1"/>
    </source>
</evidence>
<dbReference type="InterPro" id="IPR050231">
    <property type="entry name" value="Iron_ascorbate_oxido_reductase"/>
</dbReference>
<dbReference type="Proteomes" id="UP000626092">
    <property type="component" value="Unassembled WGS sequence"/>
</dbReference>
<dbReference type="AlphaFoldDB" id="A0A834L3Z8"/>
<dbReference type="GO" id="GO:0046872">
    <property type="term" value="F:metal ion binding"/>
    <property type="evidence" value="ECO:0007669"/>
    <property type="project" value="UniProtKB-KW"/>
</dbReference>
<dbReference type="Pfam" id="PF14226">
    <property type="entry name" value="DIOX_N"/>
    <property type="match status" value="1"/>
</dbReference>
<keyword evidence="1 6" id="KW-0479">Metal-binding</keyword>
<organism evidence="8 9">
    <name type="scientific">Rhododendron simsii</name>
    <name type="common">Sims's rhododendron</name>
    <dbReference type="NCBI Taxonomy" id="118357"/>
    <lineage>
        <taxon>Eukaryota</taxon>
        <taxon>Viridiplantae</taxon>
        <taxon>Streptophyta</taxon>
        <taxon>Embryophyta</taxon>
        <taxon>Tracheophyta</taxon>
        <taxon>Spermatophyta</taxon>
        <taxon>Magnoliopsida</taxon>
        <taxon>eudicotyledons</taxon>
        <taxon>Gunneridae</taxon>
        <taxon>Pentapetalae</taxon>
        <taxon>asterids</taxon>
        <taxon>Ericales</taxon>
        <taxon>Ericaceae</taxon>
        <taxon>Ericoideae</taxon>
        <taxon>Rhodoreae</taxon>
        <taxon>Rhododendron</taxon>
    </lineage>
</organism>
<evidence type="ECO:0000256" key="6">
    <source>
        <dbReference type="RuleBase" id="RU003682"/>
    </source>
</evidence>
<evidence type="ECO:0000256" key="5">
    <source>
        <dbReference type="ARBA" id="ARBA00076740"/>
    </source>
</evidence>
<sequence>MGSTSSCTPVIDLQNFPSQSDELIHACEQWGCFRIVNHPIPATLMSEMKSVVRSLLDLPPEIKRRNIDVIAGSGYVAPTKINPLYEGLGLYDVGSTEAVLEFCSQLDVSPPQRSSLSLSLSLSLSQVLPYIPHLLDTILRYSQAVHDLAMELGSKIAESMGLGKDLFKGWPCQFRLNKYGFTPESVGSSGVQIHTDSGFLTILQDDENVGGLEVMDKKSGEFVLVDPLPGALLVNLGDIATVWSNGRFYNVKHRVQCKEARTRLSIALFMLGPKEAAVEAPPQLVDTEHPRLYDPIVFEEYRKLRLSTGMRAGEALSLLSPSKH</sequence>
<evidence type="ECO:0000256" key="1">
    <source>
        <dbReference type="ARBA" id="ARBA00022723"/>
    </source>
</evidence>
<dbReference type="Pfam" id="PF03171">
    <property type="entry name" value="2OG-FeII_Oxy"/>
    <property type="match status" value="1"/>
</dbReference>
<dbReference type="PROSITE" id="PS51471">
    <property type="entry name" value="FE2OG_OXY"/>
    <property type="match status" value="1"/>
</dbReference>
<dbReference type="InterPro" id="IPR026992">
    <property type="entry name" value="DIOX_N"/>
</dbReference>
<dbReference type="SUPFAM" id="SSF51197">
    <property type="entry name" value="Clavaminate synthase-like"/>
    <property type="match status" value="1"/>
</dbReference>
<keyword evidence="2 6" id="KW-0408">Iron</keyword>
<comment type="caution">
    <text evidence="8">The sequence shown here is derived from an EMBL/GenBank/DDBJ whole genome shotgun (WGS) entry which is preliminary data.</text>
</comment>
<dbReference type="InterPro" id="IPR044861">
    <property type="entry name" value="IPNS-like_FE2OG_OXY"/>
</dbReference>
<dbReference type="InterPro" id="IPR005123">
    <property type="entry name" value="Oxoglu/Fe-dep_dioxygenase_dom"/>
</dbReference>
<reference evidence="8" key="1">
    <citation type="submission" date="2019-11" db="EMBL/GenBank/DDBJ databases">
        <authorList>
            <person name="Liu Y."/>
            <person name="Hou J."/>
            <person name="Li T.-Q."/>
            <person name="Guan C.-H."/>
            <person name="Wu X."/>
            <person name="Wu H.-Z."/>
            <person name="Ling F."/>
            <person name="Zhang R."/>
            <person name="Shi X.-G."/>
            <person name="Ren J.-P."/>
            <person name="Chen E.-F."/>
            <person name="Sun J.-M."/>
        </authorList>
    </citation>
    <scope>NUCLEOTIDE SEQUENCE</scope>
    <source>
        <strain evidence="8">Adult_tree_wgs_1</strain>
        <tissue evidence="8">Leaves</tissue>
    </source>
</reference>
<name>A0A834L3Z8_RHOSS</name>
<evidence type="ECO:0000259" key="7">
    <source>
        <dbReference type="PROSITE" id="PS51471"/>
    </source>
</evidence>
<comment type="function">
    <text evidence="3">2-oxoglutarate-dependent dioxygenase essential for auxin catabolism and maintenance of auxin homeostasis in reproductive organs. Catalyzes the irreversible oxidation of indole-3-acetic acid (IAA) to the biologically inactive 2-oxoindole-3-acetic acid (OxIAA).</text>
</comment>
<keyword evidence="9" id="KW-1185">Reference proteome</keyword>
<proteinExistence type="inferred from homology"/>
<feature type="domain" description="Fe2OG dioxygenase" evidence="7">
    <location>
        <begin position="168"/>
        <end position="272"/>
    </location>
</feature>
<dbReference type="InterPro" id="IPR027443">
    <property type="entry name" value="IPNS-like_sf"/>
</dbReference>